<evidence type="ECO:0000256" key="1">
    <source>
        <dbReference type="SAM" id="MobiDB-lite"/>
    </source>
</evidence>
<feature type="region of interest" description="Disordered" evidence="1">
    <location>
        <begin position="112"/>
        <end position="132"/>
    </location>
</feature>
<protein>
    <submittedName>
        <fullName evidence="3">Uncharacterized protein</fullName>
    </submittedName>
</protein>
<evidence type="ECO:0000313" key="3">
    <source>
        <dbReference type="EMBL" id="CAK9157251.1"/>
    </source>
</evidence>
<proteinExistence type="predicted"/>
<reference evidence="3 4" key="1">
    <citation type="submission" date="2024-02" db="EMBL/GenBank/DDBJ databases">
        <authorList>
            <person name="Vignale AGUSTIN F."/>
            <person name="Sosa J E."/>
            <person name="Modenutti C."/>
        </authorList>
    </citation>
    <scope>NUCLEOTIDE SEQUENCE [LARGE SCALE GENOMIC DNA]</scope>
</reference>
<feature type="region of interest" description="Disordered" evidence="1">
    <location>
        <begin position="62"/>
        <end position="92"/>
    </location>
</feature>
<dbReference type="AlphaFoldDB" id="A0ABC8SJ88"/>
<feature type="transmembrane region" description="Helical" evidence="2">
    <location>
        <begin position="206"/>
        <end position="230"/>
    </location>
</feature>
<feature type="compositionally biased region" description="Polar residues" evidence="1">
    <location>
        <begin position="62"/>
        <end position="75"/>
    </location>
</feature>
<dbReference type="EMBL" id="CAUOFW020002968">
    <property type="protein sequence ID" value="CAK9157251.1"/>
    <property type="molecule type" value="Genomic_DNA"/>
</dbReference>
<keyword evidence="2" id="KW-0812">Transmembrane</keyword>
<dbReference type="Proteomes" id="UP001642360">
    <property type="component" value="Unassembled WGS sequence"/>
</dbReference>
<name>A0ABC8SJ88_9AQUA</name>
<organism evidence="3 4">
    <name type="scientific">Ilex paraguariensis</name>
    <name type="common">yerba mate</name>
    <dbReference type="NCBI Taxonomy" id="185542"/>
    <lineage>
        <taxon>Eukaryota</taxon>
        <taxon>Viridiplantae</taxon>
        <taxon>Streptophyta</taxon>
        <taxon>Embryophyta</taxon>
        <taxon>Tracheophyta</taxon>
        <taxon>Spermatophyta</taxon>
        <taxon>Magnoliopsida</taxon>
        <taxon>eudicotyledons</taxon>
        <taxon>Gunneridae</taxon>
        <taxon>Pentapetalae</taxon>
        <taxon>asterids</taxon>
        <taxon>campanulids</taxon>
        <taxon>Aquifoliales</taxon>
        <taxon>Aquifoliaceae</taxon>
        <taxon>Ilex</taxon>
    </lineage>
</organism>
<accession>A0ABC8SJ88</accession>
<gene>
    <name evidence="3" type="ORF">ILEXP_LOCUS25802</name>
</gene>
<feature type="compositionally biased region" description="Low complexity" evidence="1">
    <location>
        <begin position="112"/>
        <end position="124"/>
    </location>
</feature>
<feature type="transmembrane region" description="Helical" evidence="2">
    <location>
        <begin position="177"/>
        <end position="199"/>
    </location>
</feature>
<evidence type="ECO:0000256" key="2">
    <source>
        <dbReference type="SAM" id="Phobius"/>
    </source>
</evidence>
<feature type="transmembrane region" description="Helical" evidence="2">
    <location>
        <begin position="153"/>
        <end position="171"/>
    </location>
</feature>
<keyword evidence="4" id="KW-1185">Reference proteome</keyword>
<comment type="caution">
    <text evidence="3">The sequence shown here is derived from an EMBL/GenBank/DDBJ whole genome shotgun (WGS) entry which is preliminary data.</text>
</comment>
<keyword evidence="2" id="KW-1133">Transmembrane helix</keyword>
<sequence>MAATEEMGSESVMTNANNWFGMLYSWFLSLFIRPPPSSSHSQTMSDSDSHSDDATVIRISEYQSSSPNDLQGSDTNELKKPISSPLHVQNSCTTRSQTSDSWWWGSSSPAGSCSSTASTSSRSTEGLPTFSTNREEVPNSIVELFRGQELGKVVMGFVMPITTVLISVYHNDSSSHLPWHFILMSLPIGVTALFSGILLRDSFPKLAIILELLGAASILFAFFGVVGTLVPPTIAWVSWVCFVVSLLPFVLIWVPLRERSSELRGSNV</sequence>
<keyword evidence="2" id="KW-0472">Membrane</keyword>
<feature type="transmembrane region" description="Helical" evidence="2">
    <location>
        <begin position="236"/>
        <end position="256"/>
    </location>
</feature>
<evidence type="ECO:0000313" key="4">
    <source>
        <dbReference type="Proteomes" id="UP001642360"/>
    </source>
</evidence>